<dbReference type="Pfam" id="PF01548">
    <property type="entry name" value="DEDD_Tnp_IS110"/>
    <property type="match status" value="1"/>
</dbReference>
<dbReference type="InterPro" id="IPR047650">
    <property type="entry name" value="Transpos_IS110"/>
</dbReference>
<evidence type="ECO:0000313" key="3">
    <source>
        <dbReference type="EMBL" id="WOD13945.1"/>
    </source>
</evidence>
<evidence type="ECO:0000259" key="1">
    <source>
        <dbReference type="Pfam" id="PF01548"/>
    </source>
</evidence>
<dbReference type="Proteomes" id="UP001302652">
    <property type="component" value="Chromosome 3"/>
</dbReference>
<reference evidence="3 4" key="1">
    <citation type="submission" date="2023-10" db="EMBL/GenBank/DDBJ databases">
        <title>Surface-active antibiotics is a multifunctional adaptation for post-fire microbes.</title>
        <authorList>
            <person name="Liu M.D."/>
            <person name="Du Y."/>
            <person name="Koupaei S.K."/>
            <person name="Kim N.R."/>
            <person name="Zhang W."/>
            <person name="Traxler M.F."/>
        </authorList>
    </citation>
    <scope>NUCLEOTIDE SEQUENCE [LARGE SCALE GENOMIC DNA]</scope>
    <source>
        <strain evidence="3 4">F3</strain>
    </source>
</reference>
<organism evidence="3 4">
    <name type="scientific">Paraburkholderia kirstenboschensis</name>
    <dbReference type="NCBI Taxonomy" id="1245436"/>
    <lineage>
        <taxon>Bacteria</taxon>
        <taxon>Pseudomonadati</taxon>
        <taxon>Pseudomonadota</taxon>
        <taxon>Betaproteobacteria</taxon>
        <taxon>Burkholderiales</taxon>
        <taxon>Burkholderiaceae</taxon>
        <taxon>Paraburkholderia</taxon>
    </lineage>
</organism>
<feature type="domain" description="Transposase IS110-like N-terminal" evidence="1">
    <location>
        <begin position="8"/>
        <end position="154"/>
    </location>
</feature>
<name>A0ABZ0E9M4_9BURK</name>
<dbReference type="InterPro" id="IPR003346">
    <property type="entry name" value="Transposase_20"/>
</dbReference>
<dbReference type="NCBIfam" id="NF033542">
    <property type="entry name" value="transpos_IS110"/>
    <property type="match status" value="1"/>
</dbReference>
<sequence>MEQVEVILGVDTHLDVHVGAVINQTGKLLGTLTVSASASGYLDLLIWAQSFGVLRRAGVEETGTYGAGLTRVLLDHEIEVREVNRPDRADRRFRGKSDTTDAESAARAVLSGKAAAIPKDKSGAAEAMRAVTVSRRSAVKAKTQAINQLRSLLVSAPQDIRERLSSTKIAECVANCARVRSLGNTPMLQTLAITLRLLAKRWMALEDELKALDAMLEKLTNQYARRLRGRFGVGPRTAAILVTVAGDNPERLKNEASLAALCGTSPLQASSGKTVRHRLNRGGNRSANNALWTIAMVRMGSDPRTKAYVQRRTHQGMSKKEIHRCLKRYIVRELYPLILADLADSKAFA</sequence>
<dbReference type="EMBL" id="CP136511">
    <property type="protein sequence ID" value="WOD13945.1"/>
    <property type="molecule type" value="Genomic_DNA"/>
</dbReference>
<accession>A0ABZ0E9M4</accession>
<dbReference type="InterPro" id="IPR002525">
    <property type="entry name" value="Transp_IS110-like_N"/>
</dbReference>
<evidence type="ECO:0000313" key="4">
    <source>
        <dbReference type="Proteomes" id="UP001302652"/>
    </source>
</evidence>
<dbReference type="PANTHER" id="PTHR33055:SF16">
    <property type="entry name" value="TRANSPOSASE FOR INSERTION SEQUENCE ELEMENT IS1547"/>
    <property type="match status" value="1"/>
</dbReference>
<dbReference type="PANTHER" id="PTHR33055">
    <property type="entry name" value="TRANSPOSASE FOR INSERTION SEQUENCE ELEMENT IS1111A"/>
    <property type="match status" value="1"/>
</dbReference>
<gene>
    <name evidence="3" type="ORF">RW095_08530</name>
</gene>
<dbReference type="Pfam" id="PF02371">
    <property type="entry name" value="Transposase_20"/>
    <property type="match status" value="1"/>
</dbReference>
<feature type="domain" description="Transposase IS116/IS110/IS902 C-terminal" evidence="2">
    <location>
        <begin position="225"/>
        <end position="310"/>
    </location>
</feature>
<protein>
    <submittedName>
        <fullName evidence="3">IS110 family transposase</fullName>
    </submittedName>
</protein>
<proteinExistence type="predicted"/>
<keyword evidence="4" id="KW-1185">Reference proteome</keyword>
<evidence type="ECO:0000259" key="2">
    <source>
        <dbReference type="Pfam" id="PF02371"/>
    </source>
</evidence>
<dbReference type="RefSeq" id="WP_317015676.1">
    <property type="nucleotide sequence ID" value="NZ_CP136511.1"/>
</dbReference>